<dbReference type="EMBL" id="MK072317">
    <property type="protein sequence ID" value="AYV81900.1"/>
    <property type="molecule type" value="Genomic_DNA"/>
</dbReference>
<proteinExistence type="predicted"/>
<protein>
    <submittedName>
        <fullName evidence="1">Uncharacterized protein</fullName>
    </submittedName>
</protein>
<name>A0A3G5A3X2_9VIRU</name>
<reference evidence="1" key="1">
    <citation type="submission" date="2018-10" db="EMBL/GenBank/DDBJ databases">
        <title>Hidden diversity of soil giant viruses.</title>
        <authorList>
            <person name="Schulz F."/>
            <person name="Alteio L."/>
            <person name="Goudeau D."/>
            <person name="Ryan E.M."/>
            <person name="Malmstrom R.R."/>
            <person name="Blanchard J."/>
            <person name="Woyke T."/>
        </authorList>
    </citation>
    <scope>NUCLEOTIDE SEQUENCE</scope>
    <source>
        <strain evidence="1">HAV1</strain>
    </source>
</reference>
<gene>
    <name evidence="1" type="ORF">Harvfovirus75_6</name>
</gene>
<organism evidence="1">
    <name type="scientific">Harvfovirus sp</name>
    <dbReference type="NCBI Taxonomy" id="2487768"/>
    <lineage>
        <taxon>Viruses</taxon>
        <taxon>Varidnaviria</taxon>
        <taxon>Bamfordvirae</taxon>
        <taxon>Nucleocytoviricota</taxon>
        <taxon>Megaviricetes</taxon>
        <taxon>Imitervirales</taxon>
        <taxon>Mimiviridae</taxon>
        <taxon>Klosneuvirinae</taxon>
    </lineage>
</organism>
<accession>A0A3G5A3X2</accession>
<evidence type="ECO:0000313" key="1">
    <source>
        <dbReference type="EMBL" id="AYV81900.1"/>
    </source>
</evidence>
<sequence>MSSYIMIPKAIICDFKFIVANIEKGKFLLYDSRGIQLDEIIDVAYVPTTENLKKRVWHSISESFSKEIPVPISAKKINAETAYVVFSTNQLSIKITQGKKAFSRDIPVKWLPKDFKDEIHITDPIYLDDDRIIFFELIAKSYDLLPNRGEYPKTCTKAKLTLNFVGCICHPGDTFPTYHGIFMHIIDTNLCKEISCSRVIQAEKMSDPLIFPRIYILSPLKTDITKTTNYLNKICPSILRELHRIIIDYLSIQGKIEN</sequence>